<dbReference type="Proteomes" id="UP000001877">
    <property type="component" value="Chromosome"/>
</dbReference>
<organism evidence="3 4">
    <name type="scientific">Brevibacillus brevis (strain 47 / JCM 6285 / NBRC 100599)</name>
    <dbReference type="NCBI Taxonomy" id="358681"/>
    <lineage>
        <taxon>Bacteria</taxon>
        <taxon>Bacillati</taxon>
        <taxon>Bacillota</taxon>
        <taxon>Bacilli</taxon>
        <taxon>Bacillales</taxon>
        <taxon>Paenibacillaceae</taxon>
        <taxon>Brevibacillus</taxon>
    </lineage>
</organism>
<dbReference type="EMBL" id="AP008955">
    <property type="protein sequence ID" value="BAH41597.1"/>
    <property type="molecule type" value="Genomic_DNA"/>
</dbReference>
<name>C0ZKE6_BREBN</name>
<dbReference type="RefSeq" id="WP_012684362.1">
    <property type="nucleotide sequence ID" value="NC_012491.1"/>
</dbReference>
<keyword evidence="4" id="KW-1185">Reference proteome</keyword>
<protein>
    <recommendedName>
        <fullName evidence="2">DUF4367 domain-containing protein</fullName>
    </recommendedName>
</protein>
<evidence type="ECO:0000256" key="1">
    <source>
        <dbReference type="SAM" id="SignalP"/>
    </source>
</evidence>
<feature type="signal peptide" evidence="1">
    <location>
        <begin position="1"/>
        <end position="22"/>
    </location>
</feature>
<keyword evidence="1" id="KW-0732">Signal</keyword>
<dbReference type="HOGENOM" id="CLU_1479390_0_0_9"/>
<feature type="chain" id="PRO_5002905771" description="DUF4367 domain-containing protein" evidence="1">
    <location>
        <begin position="23"/>
        <end position="182"/>
    </location>
</feature>
<feature type="domain" description="DUF4367" evidence="2">
    <location>
        <begin position="92"/>
        <end position="180"/>
    </location>
</feature>
<evidence type="ECO:0000313" key="4">
    <source>
        <dbReference type="Proteomes" id="UP000001877"/>
    </source>
</evidence>
<accession>C0ZKE6</accession>
<gene>
    <name evidence="3" type="ordered locus">BBR47_06200</name>
</gene>
<reference evidence="3 4" key="1">
    <citation type="submission" date="2005-03" db="EMBL/GenBank/DDBJ databases">
        <title>Brevibacillus brevis strain 47, complete genome.</title>
        <authorList>
            <person name="Hosoyama A."/>
            <person name="Yamada R."/>
            <person name="Hongo Y."/>
            <person name="Terui Y."/>
            <person name="Ankai A."/>
            <person name="Masuyama W."/>
            <person name="Sekiguchi M."/>
            <person name="Takeda T."/>
            <person name="Asano K."/>
            <person name="Ohji S."/>
            <person name="Ichikawa N."/>
            <person name="Narita S."/>
            <person name="Aoki N."/>
            <person name="Miura H."/>
            <person name="Matsushita S."/>
            <person name="Sekigawa T."/>
            <person name="Yamagata H."/>
            <person name="Yoshikawa H."/>
            <person name="Udaka S."/>
            <person name="Tanikawa S."/>
            <person name="Fujita N."/>
        </authorList>
    </citation>
    <scope>NUCLEOTIDE SEQUENCE [LARGE SCALE GENOMIC DNA]</scope>
    <source>
        <strain evidence="4">47 / JCM 6285 / NBRC 100599</strain>
    </source>
</reference>
<dbReference type="eggNOG" id="ENOG502ZN8S">
    <property type="taxonomic scope" value="Bacteria"/>
</dbReference>
<sequence length="182" mass="20015">MKKGVIITSVFALMTIIPSACAMFSGGQHTEVSDHHTVSKPEVIPLQNLSKHGFAASLDADAPLELPDGYKLSEAIYNEPPKKFGNGVAPNVEKQKEIVLKYVNENNNEDWFEHTVKKGRISIGDEGVKPIEIQGVEGEILEIPDQKVIVLSWHKDGVSHYILSKGDLGKDDLMKVAESVRN</sequence>
<evidence type="ECO:0000313" key="3">
    <source>
        <dbReference type="EMBL" id="BAH41597.1"/>
    </source>
</evidence>
<dbReference type="KEGG" id="bbe:BBR47_06200"/>
<proteinExistence type="predicted"/>
<dbReference type="AlphaFoldDB" id="C0ZKE6"/>
<evidence type="ECO:0000259" key="2">
    <source>
        <dbReference type="Pfam" id="PF14285"/>
    </source>
</evidence>
<dbReference type="InterPro" id="IPR025377">
    <property type="entry name" value="DUF4367"/>
</dbReference>
<dbReference type="Pfam" id="PF14285">
    <property type="entry name" value="DUF4367"/>
    <property type="match status" value="1"/>
</dbReference>